<dbReference type="PANTHER" id="PTHR45290">
    <property type="entry name" value="OS03G0300300 PROTEIN"/>
    <property type="match status" value="1"/>
</dbReference>
<dbReference type="Gene3D" id="2.130.10.10">
    <property type="entry name" value="YVTN repeat-like/Quinoprotein amine dehydrogenase"/>
    <property type="match status" value="2"/>
</dbReference>
<evidence type="ECO:0000256" key="2">
    <source>
        <dbReference type="SAM" id="MobiDB-lite"/>
    </source>
</evidence>
<comment type="caution">
    <text evidence="3">The sequence shown here is derived from an EMBL/GenBank/DDBJ whole genome shotgun (WGS) entry which is preliminary data.</text>
</comment>
<dbReference type="Gene3D" id="1.10.20.10">
    <property type="entry name" value="Histone, subunit A"/>
    <property type="match status" value="1"/>
</dbReference>
<evidence type="ECO:0000313" key="3">
    <source>
        <dbReference type="EMBL" id="MCL7022894.1"/>
    </source>
</evidence>
<accession>A0AA41UW82</accession>
<dbReference type="GO" id="GO:0046982">
    <property type="term" value="F:protein heterodimerization activity"/>
    <property type="evidence" value="ECO:0007669"/>
    <property type="project" value="InterPro"/>
</dbReference>
<evidence type="ECO:0000256" key="1">
    <source>
        <dbReference type="PROSITE-ProRule" id="PRU00221"/>
    </source>
</evidence>
<dbReference type="SMART" id="SM00320">
    <property type="entry name" value="WD40"/>
    <property type="match status" value="3"/>
</dbReference>
<keyword evidence="4" id="KW-1185">Reference proteome</keyword>
<dbReference type="InterPro" id="IPR015943">
    <property type="entry name" value="WD40/YVTN_repeat-like_dom_sf"/>
</dbReference>
<proteinExistence type="predicted"/>
<keyword evidence="1" id="KW-0853">WD repeat</keyword>
<dbReference type="PANTHER" id="PTHR45290:SF1">
    <property type="entry name" value="OS03G0300300 PROTEIN"/>
    <property type="match status" value="1"/>
</dbReference>
<evidence type="ECO:0000313" key="4">
    <source>
        <dbReference type="Proteomes" id="UP001177140"/>
    </source>
</evidence>
<dbReference type="PROSITE" id="PS50082">
    <property type="entry name" value="WD_REPEATS_2"/>
    <property type="match status" value="1"/>
</dbReference>
<dbReference type="EMBL" id="JAJJMA010016236">
    <property type="protein sequence ID" value="MCL7022894.1"/>
    <property type="molecule type" value="Genomic_DNA"/>
</dbReference>
<protein>
    <submittedName>
        <fullName evidence="3">Uncharacterized protein</fullName>
    </submittedName>
</protein>
<dbReference type="Proteomes" id="UP001177140">
    <property type="component" value="Unassembled WGS sequence"/>
</dbReference>
<feature type="region of interest" description="Disordered" evidence="2">
    <location>
        <begin position="337"/>
        <end position="377"/>
    </location>
</feature>
<dbReference type="InterPro" id="IPR009072">
    <property type="entry name" value="Histone-fold"/>
</dbReference>
<dbReference type="AlphaFoldDB" id="A0AA41UW82"/>
<reference evidence="3" key="1">
    <citation type="submission" date="2022-03" db="EMBL/GenBank/DDBJ databases">
        <title>A functionally conserved STORR gene fusion in Papaver species that diverged 16.8 million years ago.</title>
        <authorList>
            <person name="Catania T."/>
        </authorList>
    </citation>
    <scope>NUCLEOTIDE SEQUENCE</scope>
    <source>
        <strain evidence="3">S-191538</strain>
    </source>
</reference>
<sequence>MAMVEFSSYSDLVAINSGDGIKVFDAMKGEEFSEIESGFGLVHTCMKWLDQCLLVVGTASGEVMALDLFSGQLKWRLKDCHPGGVNAVSFSTEASCMYSAGVDGMVCQTDPASGNLLGKFKASTKAISSMVISPDGKTLATAAVQLKIFNCSNNKKIQKFPGHTGAVRCIIFSEDGKYLLYSSAGESYVALWEIDGSKKQSASCVLSMDHPAVFLDCKGKEGDTGIYVLAVSEVGQCYFWYGKHVEELRNAKPTRISLSAEGHFSMNHKSAVPMIFAAVLQVVLKSGSGLVHLVYGSIIKPSFEKMLVTYGTDLTLNSTHDGVLLPLDQSQKGVCLNAKPRKGRRQSKGLPPEPSLSNTSLLISKTSSSKENKRRTLQKKDIDAAITRTDTFDFLLPTEDLKDKGIVMPRAGPVPVGGPSAKETFAVEGSSCI</sequence>
<dbReference type="InterPro" id="IPR001680">
    <property type="entry name" value="WD40_rpt"/>
</dbReference>
<gene>
    <name evidence="3" type="ORF">MKW94_016417</name>
</gene>
<organism evidence="3 4">
    <name type="scientific">Papaver nudicaule</name>
    <name type="common">Iceland poppy</name>
    <dbReference type="NCBI Taxonomy" id="74823"/>
    <lineage>
        <taxon>Eukaryota</taxon>
        <taxon>Viridiplantae</taxon>
        <taxon>Streptophyta</taxon>
        <taxon>Embryophyta</taxon>
        <taxon>Tracheophyta</taxon>
        <taxon>Spermatophyta</taxon>
        <taxon>Magnoliopsida</taxon>
        <taxon>Ranunculales</taxon>
        <taxon>Papaveraceae</taxon>
        <taxon>Papaveroideae</taxon>
        <taxon>Papaver</taxon>
    </lineage>
</organism>
<feature type="repeat" description="WD" evidence="1">
    <location>
        <begin position="160"/>
        <end position="202"/>
    </location>
</feature>
<dbReference type="Pfam" id="PF00400">
    <property type="entry name" value="WD40"/>
    <property type="match status" value="3"/>
</dbReference>
<dbReference type="InterPro" id="IPR011047">
    <property type="entry name" value="Quinoprotein_ADH-like_sf"/>
</dbReference>
<name>A0AA41UW82_PAPNU</name>
<feature type="compositionally biased region" description="Low complexity" evidence="2">
    <location>
        <begin position="355"/>
        <end position="369"/>
    </location>
</feature>
<dbReference type="SUPFAM" id="SSF50998">
    <property type="entry name" value="Quinoprotein alcohol dehydrogenase-like"/>
    <property type="match status" value="1"/>
</dbReference>